<dbReference type="HOGENOM" id="CLU_2195647_0_0_0"/>
<accession>E8V5D2</accession>
<dbReference type="Proteomes" id="UP000006844">
    <property type="component" value="Chromosome"/>
</dbReference>
<dbReference type="AlphaFoldDB" id="E8V5D2"/>
<evidence type="ECO:0000313" key="3">
    <source>
        <dbReference type="Proteomes" id="UP000006844"/>
    </source>
</evidence>
<evidence type="ECO:0000313" key="2">
    <source>
        <dbReference type="EMBL" id="ADV84891.1"/>
    </source>
</evidence>
<keyword evidence="1" id="KW-0812">Transmembrane</keyword>
<dbReference type="STRING" id="401053.AciPR4_4144"/>
<feature type="transmembrane region" description="Helical" evidence="1">
    <location>
        <begin position="76"/>
        <end position="96"/>
    </location>
</feature>
<gene>
    <name evidence="2" type="ordered locus">AciPR4_4144</name>
</gene>
<organism evidence="2 3">
    <name type="scientific">Terriglobus saanensis (strain ATCC BAA-1853 / DSM 23119 / SP1PR4)</name>
    <dbReference type="NCBI Taxonomy" id="401053"/>
    <lineage>
        <taxon>Bacteria</taxon>
        <taxon>Pseudomonadati</taxon>
        <taxon>Acidobacteriota</taxon>
        <taxon>Terriglobia</taxon>
        <taxon>Terriglobales</taxon>
        <taxon>Acidobacteriaceae</taxon>
        <taxon>Terriglobus</taxon>
    </lineage>
</organism>
<protein>
    <submittedName>
        <fullName evidence="2">Uncharacterized protein</fullName>
    </submittedName>
</protein>
<reference evidence="2 3" key="1">
    <citation type="journal article" date="2012" name="Stand. Genomic Sci.">
        <title>Complete genome sequence of Terriglobus saanensis type strain SP1PR4(T), an Acidobacteria from tundra soil.</title>
        <authorList>
            <person name="Rawat S.R."/>
            <person name="Mannisto M.K."/>
            <person name="Starovoytov V."/>
            <person name="Goodwin L."/>
            <person name="Nolan M."/>
            <person name="Hauser L."/>
            <person name="Land M."/>
            <person name="Davenport K.W."/>
            <person name="Woyke T."/>
            <person name="Haggblom M.M."/>
        </authorList>
    </citation>
    <scope>NUCLEOTIDE SEQUENCE</scope>
    <source>
        <strain evidence="3">ATCC BAA-1853 / DSM 23119 / SP1PR4</strain>
    </source>
</reference>
<keyword evidence="1" id="KW-1133">Transmembrane helix</keyword>
<feature type="transmembrane region" description="Helical" evidence="1">
    <location>
        <begin position="49"/>
        <end position="70"/>
    </location>
</feature>
<keyword evidence="3" id="KW-1185">Reference proteome</keyword>
<proteinExistence type="predicted"/>
<feature type="transmembrane region" description="Helical" evidence="1">
    <location>
        <begin position="6"/>
        <end position="28"/>
    </location>
</feature>
<keyword evidence="1" id="KW-0472">Membrane</keyword>
<sequence length="108" mass="11881">MVPNKSARPAYATAICFYEIVVVLLALLGRSFDHWLRTTHPSRYHAAPLAQIVASTVSYALAPFAAILLWQMRPLAAPLLAVRAAISLLSYLGILIRQPFSHAALVRE</sequence>
<name>E8V5D2_TERSS</name>
<evidence type="ECO:0000256" key="1">
    <source>
        <dbReference type="SAM" id="Phobius"/>
    </source>
</evidence>
<dbReference type="KEGG" id="tsa:AciPR4_4144"/>
<dbReference type="EMBL" id="CP002467">
    <property type="protein sequence ID" value="ADV84891.1"/>
    <property type="molecule type" value="Genomic_DNA"/>
</dbReference>